<proteinExistence type="predicted"/>
<dbReference type="EMBL" id="CP078145">
    <property type="protein sequence ID" value="QXN90582.1"/>
    <property type="molecule type" value="Genomic_DNA"/>
</dbReference>
<accession>A0ABX8RNK7</accession>
<evidence type="ECO:0000313" key="1">
    <source>
        <dbReference type="EMBL" id="QXN90582.1"/>
    </source>
</evidence>
<evidence type="ECO:0000313" key="2">
    <source>
        <dbReference type="Proteomes" id="UP000694257"/>
    </source>
</evidence>
<dbReference type="RefSeq" id="WP_218471450.1">
    <property type="nucleotide sequence ID" value="NZ_BAABJN010000006.1"/>
</dbReference>
<name>A0ABX8RNK7_NOCIO</name>
<keyword evidence="2" id="KW-1185">Reference proteome</keyword>
<sequence length="85" mass="9317">MRDLTCGWVGARSGVRGARLSRVPEANDRRTLRRVPACGEALPGETADRFAAQFDAELRNRYGSTEARDWGAVARGRSGWRALGV</sequence>
<reference evidence="1 2" key="1">
    <citation type="submission" date="2021-07" db="EMBL/GenBank/DDBJ databases">
        <title>Whole Genome Sequence of Nocardia Iowensis.</title>
        <authorList>
            <person name="Lamm A."/>
            <person name="Collins-Fairclough A.M."/>
            <person name="Bunk B."/>
            <person name="Sproer C."/>
        </authorList>
    </citation>
    <scope>NUCLEOTIDE SEQUENCE [LARGE SCALE GENOMIC DNA]</scope>
    <source>
        <strain evidence="1 2">NRRL 5646</strain>
    </source>
</reference>
<gene>
    <name evidence="1" type="ORF">KV110_35195</name>
</gene>
<protein>
    <submittedName>
        <fullName evidence="1">Uncharacterized protein</fullName>
    </submittedName>
</protein>
<organism evidence="1 2">
    <name type="scientific">Nocardia iowensis</name>
    <dbReference type="NCBI Taxonomy" id="204891"/>
    <lineage>
        <taxon>Bacteria</taxon>
        <taxon>Bacillati</taxon>
        <taxon>Actinomycetota</taxon>
        <taxon>Actinomycetes</taxon>
        <taxon>Mycobacteriales</taxon>
        <taxon>Nocardiaceae</taxon>
        <taxon>Nocardia</taxon>
    </lineage>
</organism>
<dbReference type="Proteomes" id="UP000694257">
    <property type="component" value="Chromosome"/>
</dbReference>